<evidence type="ECO:0000313" key="2">
    <source>
        <dbReference type="Proteomes" id="UP000241764"/>
    </source>
</evidence>
<proteinExistence type="predicted"/>
<organism evidence="1 2">
    <name type="scientific">Phyllobacterium sophorae</name>
    <dbReference type="NCBI Taxonomy" id="1520277"/>
    <lineage>
        <taxon>Bacteria</taxon>
        <taxon>Pseudomonadati</taxon>
        <taxon>Pseudomonadota</taxon>
        <taxon>Alphaproteobacteria</taxon>
        <taxon>Hyphomicrobiales</taxon>
        <taxon>Phyllobacteriaceae</taxon>
        <taxon>Phyllobacterium</taxon>
    </lineage>
</organism>
<name>A0A2P7AXI0_9HYPH</name>
<reference evidence="2" key="1">
    <citation type="submission" date="2017-11" db="EMBL/GenBank/DDBJ databases">
        <authorList>
            <person name="Kuznetsova I."/>
            <person name="Sazanova A."/>
            <person name="Chirak E."/>
            <person name="Safronova V."/>
            <person name="Willems A."/>
        </authorList>
    </citation>
    <scope>NUCLEOTIDE SEQUENCE [LARGE SCALE GENOMIC DNA]</scope>
    <source>
        <strain evidence="2">CCBAU 03422</strain>
    </source>
</reference>
<comment type="caution">
    <text evidence="1">The sequence shown here is derived from an EMBL/GenBank/DDBJ whole genome shotgun (WGS) entry which is preliminary data.</text>
</comment>
<protein>
    <submittedName>
        <fullName evidence="1">Uncharacterized protein</fullName>
    </submittedName>
</protein>
<dbReference type="AlphaFoldDB" id="A0A2P7AXI0"/>
<dbReference type="RefSeq" id="WP_106667101.1">
    <property type="nucleotide sequence ID" value="NZ_PGGM01000017.1"/>
</dbReference>
<evidence type="ECO:0000313" key="1">
    <source>
        <dbReference type="EMBL" id="PSH58915.1"/>
    </source>
</evidence>
<dbReference type="OrthoDB" id="8452055at2"/>
<keyword evidence="2" id="KW-1185">Reference proteome</keyword>
<dbReference type="Proteomes" id="UP000241764">
    <property type="component" value="Unassembled WGS sequence"/>
</dbReference>
<sequence length="98" mass="11332">MFVSSFDRMYSPAEWRILELAHRRACTMLDRDPQFHPLAERVACAIIFFFERGERDFGRLASMAVRREQSLLKTNSGSTAIIQPSSVRLGCDPPRYLH</sequence>
<accession>A0A2P7AXI0</accession>
<gene>
    <name evidence="1" type="ORF">CU103_26925</name>
</gene>
<dbReference type="EMBL" id="PGGM01000017">
    <property type="protein sequence ID" value="PSH58915.1"/>
    <property type="molecule type" value="Genomic_DNA"/>
</dbReference>